<evidence type="ECO:0000313" key="2">
    <source>
        <dbReference type="Proteomes" id="UP001238540"/>
    </source>
</evidence>
<gene>
    <name evidence="1" type="ORF">QWZ16_07150</name>
</gene>
<protein>
    <submittedName>
        <fullName evidence="1">Uncharacterized protein</fullName>
    </submittedName>
</protein>
<dbReference type="Proteomes" id="UP001238540">
    <property type="component" value="Unassembled WGS sequence"/>
</dbReference>
<keyword evidence="2" id="KW-1185">Reference proteome</keyword>
<proteinExistence type="predicted"/>
<organism evidence="1 2">
    <name type="scientific">Vibrio ostreicida</name>
    <dbReference type="NCBI Taxonomy" id="526588"/>
    <lineage>
        <taxon>Bacteria</taxon>
        <taxon>Pseudomonadati</taxon>
        <taxon>Pseudomonadota</taxon>
        <taxon>Gammaproteobacteria</taxon>
        <taxon>Vibrionales</taxon>
        <taxon>Vibrionaceae</taxon>
        <taxon>Vibrio</taxon>
    </lineage>
</organism>
<sequence length="42" mass="4817">MNVDSSYGPVSDMPVIIRLAFALLTFDKPSPRRIQRWVVNII</sequence>
<accession>A0ABT8BSX7</accession>
<comment type="caution">
    <text evidence="1">The sequence shown here is derived from an EMBL/GenBank/DDBJ whole genome shotgun (WGS) entry which is preliminary data.</text>
</comment>
<dbReference type="RefSeq" id="WP_290311275.1">
    <property type="nucleotide sequence ID" value="NZ_JAUFQC010000001.1"/>
</dbReference>
<name>A0ABT8BSX7_9VIBR</name>
<evidence type="ECO:0000313" key="1">
    <source>
        <dbReference type="EMBL" id="MDN3609479.1"/>
    </source>
</evidence>
<dbReference type="EMBL" id="JAUFQC010000001">
    <property type="protein sequence ID" value="MDN3609479.1"/>
    <property type="molecule type" value="Genomic_DNA"/>
</dbReference>
<reference evidence="2" key="1">
    <citation type="journal article" date="2019" name="Int. J. Syst. Evol. Microbiol.">
        <title>The Global Catalogue of Microorganisms (GCM) 10K type strain sequencing project: providing services to taxonomists for standard genome sequencing and annotation.</title>
        <authorList>
            <consortium name="The Broad Institute Genomics Platform"/>
            <consortium name="The Broad Institute Genome Sequencing Center for Infectious Disease"/>
            <person name="Wu L."/>
            <person name="Ma J."/>
        </authorList>
    </citation>
    <scope>NUCLEOTIDE SEQUENCE [LARGE SCALE GENOMIC DNA]</scope>
    <source>
        <strain evidence="2">CECT 7398</strain>
    </source>
</reference>